<sequence>MAQTGGHPMTSPMATGVWPNSSSASASPATSTRPLGSRNPFRDEASVEGERSTTGLMQHATGQSQSPATSSQQASAPSQNPLEQQTGVDSAAAQQSRTDDLATAMAAARLDDSAPAEPSSSSSTSTLTDSSFLPLAQLRQSHESAMRGHDTFQPPSGPPRSLPTRSHSQYSSPSHPPPPQHHSRTYQPPFHPPSQSHIPHRPRSPPRVNRAQDAGEANDDALGEAPPAYEDVLRAPEGMALPPQTRLQQEEREQQFQQQQAAAGPSTRPEGMHHSPPMHPPTPTGGSGSYGGGAGPPHFGPPPHQPYQHQQHQQHQQGWGGSYQPHHSSYNAYQSSYQPYHQPPFSPHGHVQPARPLVVQPGDPRIGGYLCWKCNGSGAKTSWFWGDEGPCSACRGMGRIL</sequence>
<dbReference type="OrthoDB" id="2405700at2759"/>
<evidence type="ECO:0000256" key="1">
    <source>
        <dbReference type="SAM" id="MobiDB-lite"/>
    </source>
</evidence>
<organism evidence="2 3">
    <name type="scientific">Jaminaea rosea</name>
    <dbReference type="NCBI Taxonomy" id="1569628"/>
    <lineage>
        <taxon>Eukaryota</taxon>
        <taxon>Fungi</taxon>
        <taxon>Dikarya</taxon>
        <taxon>Basidiomycota</taxon>
        <taxon>Ustilaginomycotina</taxon>
        <taxon>Exobasidiomycetes</taxon>
        <taxon>Microstromatales</taxon>
        <taxon>Microstromatales incertae sedis</taxon>
        <taxon>Jaminaea</taxon>
    </lineage>
</organism>
<dbReference type="AlphaFoldDB" id="A0A316V040"/>
<feature type="compositionally biased region" description="Low complexity" evidence="1">
    <location>
        <begin position="306"/>
        <end position="317"/>
    </location>
</feature>
<feature type="compositionally biased region" description="Polar residues" evidence="1">
    <location>
        <begin position="325"/>
        <end position="339"/>
    </location>
</feature>
<dbReference type="EMBL" id="KZ819662">
    <property type="protein sequence ID" value="PWN30604.1"/>
    <property type="molecule type" value="Genomic_DNA"/>
</dbReference>
<evidence type="ECO:0000313" key="3">
    <source>
        <dbReference type="Proteomes" id="UP000245884"/>
    </source>
</evidence>
<feature type="compositionally biased region" description="Polar residues" evidence="1">
    <location>
        <begin position="80"/>
        <end position="96"/>
    </location>
</feature>
<keyword evidence="3" id="KW-1185">Reference proteome</keyword>
<reference evidence="2 3" key="1">
    <citation type="journal article" date="2018" name="Mol. Biol. Evol.">
        <title>Broad Genomic Sampling Reveals a Smut Pathogenic Ancestry of the Fungal Clade Ustilaginomycotina.</title>
        <authorList>
            <person name="Kijpornyongpan T."/>
            <person name="Mondo S.J."/>
            <person name="Barry K."/>
            <person name="Sandor L."/>
            <person name="Lee J."/>
            <person name="Lipzen A."/>
            <person name="Pangilinan J."/>
            <person name="LaButti K."/>
            <person name="Hainaut M."/>
            <person name="Henrissat B."/>
            <person name="Grigoriev I.V."/>
            <person name="Spatafora J.W."/>
            <person name="Aime M.C."/>
        </authorList>
    </citation>
    <scope>NUCLEOTIDE SEQUENCE [LARGE SCALE GENOMIC DNA]</scope>
    <source>
        <strain evidence="2 3">MCA 5214</strain>
    </source>
</reference>
<gene>
    <name evidence="2" type="ORF">BDZ90DRAFT_18733</name>
</gene>
<name>A0A316V040_9BASI</name>
<dbReference type="Gene3D" id="6.20.20.10">
    <property type="match status" value="1"/>
</dbReference>
<evidence type="ECO:0000313" key="2">
    <source>
        <dbReference type="EMBL" id="PWN30604.1"/>
    </source>
</evidence>
<protein>
    <submittedName>
        <fullName evidence="2">Uncharacterized protein</fullName>
    </submittedName>
</protein>
<dbReference type="PANTHER" id="PTHR28031:SF1">
    <property type="entry name" value="PROLINE-RICH PROTEIN HUA1"/>
    <property type="match status" value="1"/>
</dbReference>
<accession>A0A316V040</accession>
<proteinExistence type="predicted"/>
<feature type="compositionally biased region" description="Gly residues" evidence="1">
    <location>
        <begin position="285"/>
        <end position="295"/>
    </location>
</feature>
<dbReference type="RefSeq" id="XP_025365216.1">
    <property type="nucleotide sequence ID" value="XM_025503835.1"/>
</dbReference>
<dbReference type="InterPro" id="IPR038910">
    <property type="entry name" value="Hua1-like"/>
</dbReference>
<feature type="compositionally biased region" description="Basic and acidic residues" evidence="1">
    <location>
        <begin position="140"/>
        <end position="150"/>
    </location>
</feature>
<dbReference type="PANTHER" id="PTHR28031">
    <property type="entry name" value="PROLINE-RICH PROTEIN HUA1"/>
    <property type="match status" value="1"/>
</dbReference>
<dbReference type="Proteomes" id="UP000245884">
    <property type="component" value="Unassembled WGS sequence"/>
</dbReference>
<feature type="compositionally biased region" description="Basic and acidic residues" evidence="1">
    <location>
        <begin position="40"/>
        <end position="51"/>
    </location>
</feature>
<dbReference type="GO" id="GO:0005737">
    <property type="term" value="C:cytoplasm"/>
    <property type="evidence" value="ECO:0007669"/>
    <property type="project" value="TreeGrafter"/>
</dbReference>
<feature type="region of interest" description="Disordered" evidence="1">
    <location>
        <begin position="1"/>
        <end position="356"/>
    </location>
</feature>
<feature type="compositionally biased region" description="Low complexity" evidence="1">
    <location>
        <begin position="113"/>
        <end position="134"/>
    </location>
</feature>
<dbReference type="STRING" id="1569628.A0A316V040"/>
<feature type="compositionally biased region" description="Low complexity" evidence="1">
    <location>
        <begin position="60"/>
        <end position="79"/>
    </location>
</feature>
<dbReference type="GeneID" id="37025658"/>
<feature type="compositionally biased region" description="Low complexity" evidence="1">
    <location>
        <begin position="21"/>
        <end position="32"/>
    </location>
</feature>
<feature type="compositionally biased region" description="Low complexity" evidence="1">
    <location>
        <begin position="163"/>
        <end position="173"/>
    </location>
</feature>